<feature type="domain" description="Beta-galactosidase trimerisation" evidence="13">
    <location>
        <begin position="389"/>
        <end position="591"/>
    </location>
</feature>
<feature type="binding site" evidence="10">
    <location>
        <position position="103"/>
    </location>
    <ligand>
        <name>substrate</name>
    </ligand>
</feature>
<organism evidence="15 16">
    <name type="scientific">Ruminococcus flavefaciens</name>
    <dbReference type="NCBI Taxonomy" id="1265"/>
    <lineage>
        <taxon>Bacteria</taxon>
        <taxon>Bacillati</taxon>
        <taxon>Bacillota</taxon>
        <taxon>Clostridia</taxon>
        <taxon>Eubacteriales</taxon>
        <taxon>Oscillospiraceae</taxon>
        <taxon>Ruminococcus</taxon>
    </lineage>
</organism>
<evidence type="ECO:0000256" key="10">
    <source>
        <dbReference type="PIRSR" id="PIRSR001084-2"/>
    </source>
</evidence>
<evidence type="ECO:0000256" key="6">
    <source>
        <dbReference type="ARBA" id="ARBA00022833"/>
    </source>
</evidence>
<proteinExistence type="inferred from homology"/>
<dbReference type="InterPro" id="IPR013529">
    <property type="entry name" value="Glyco_hydro_42_N"/>
</dbReference>
<feature type="binding site" evidence="11">
    <location>
        <position position="107"/>
    </location>
    <ligand>
        <name>Zn(2+)</name>
        <dbReference type="ChEBI" id="CHEBI:29105"/>
    </ligand>
</feature>
<evidence type="ECO:0000256" key="8">
    <source>
        <dbReference type="PIRNR" id="PIRNR001084"/>
    </source>
</evidence>
<feature type="active site" description="Nucleophile" evidence="9">
    <location>
        <position position="299"/>
    </location>
</feature>
<evidence type="ECO:0000256" key="3">
    <source>
        <dbReference type="ARBA" id="ARBA00012756"/>
    </source>
</evidence>
<accession>A0A1H6HRD8</accession>
<gene>
    <name evidence="15" type="ORF">SAMN02910265_00243</name>
</gene>
<keyword evidence="5 8" id="KW-0378">Hydrolase</keyword>
<dbReference type="EC" id="3.2.1.23" evidence="3 8"/>
<dbReference type="PANTHER" id="PTHR36447:SF2">
    <property type="entry name" value="BETA-GALACTOSIDASE YESZ"/>
    <property type="match status" value="1"/>
</dbReference>
<reference evidence="15 16" key="1">
    <citation type="submission" date="2016-10" db="EMBL/GenBank/DDBJ databases">
        <authorList>
            <person name="de Groot N.N."/>
        </authorList>
    </citation>
    <scope>NUCLEOTIDE SEQUENCE [LARGE SCALE GENOMIC DNA]</scope>
    <source>
        <strain evidence="15 16">YAD2003</strain>
    </source>
</reference>
<feature type="domain" description="Beta-galactosidase C-terminal" evidence="14">
    <location>
        <begin position="600"/>
        <end position="656"/>
    </location>
</feature>
<evidence type="ECO:0000256" key="1">
    <source>
        <dbReference type="ARBA" id="ARBA00001412"/>
    </source>
</evidence>
<evidence type="ECO:0000256" key="4">
    <source>
        <dbReference type="ARBA" id="ARBA00022723"/>
    </source>
</evidence>
<feature type="binding site" evidence="10">
    <location>
        <position position="308"/>
    </location>
    <ligand>
        <name>substrate</name>
    </ligand>
</feature>
<dbReference type="Pfam" id="PF08532">
    <property type="entry name" value="Glyco_hydro_42M"/>
    <property type="match status" value="1"/>
</dbReference>
<comment type="catalytic activity">
    <reaction evidence="1 8">
        <text>Hydrolysis of terminal non-reducing beta-D-galactose residues in beta-D-galactosides.</text>
        <dbReference type="EC" id="3.2.1.23"/>
    </reaction>
</comment>
<evidence type="ECO:0000259" key="14">
    <source>
        <dbReference type="Pfam" id="PF08533"/>
    </source>
</evidence>
<dbReference type="Pfam" id="PF08533">
    <property type="entry name" value="Glyco_hydro_42C"/>
    <property type="match status" value="1"/>
</dbReference>
<dbReference type="CDD" id="cd03143">
    <property type="entry name" value="A4_beta-galactosidase_middle_domain"/>
    <property type="match status" value="1"/>
</dbReference>
<feature type="domain" description="Glycoside hydrolase family 42 N-terminal" evidence="12">
    <location>
        <begin position="6"/>
        <end position="377"/>
    </location>
</feature>
<evidence type="ECO:0000313" key="15">
    <source>
        <dbReference type="EMBL" id="SEH38520.1"/>
    </source>
</evidence>
<dbReference type="InterPro" id="IPR013739">
    <property type="entry name" value="Beta_galactosidase_C"/>
</dbReference>
<evidence type="ECO:0000256" key="9">
    <source>
        <dbReference type="PIRSR" id="PIRSR001084-1"/>
    </source>
</evidence>
<dbReference type="InterPro" id="IPR017853">
    <property type="entry name" value="GH"/>
</dbReference>
<dbReference type="GO" id="GO:0006012">
    <property type="term" value="P:galactose metabolic process"/>
    <property type="evidence" value="ECO:0007669"/>
    <property type="project" value="InterPro"/>
</dbReference>
<name>A0A1H6HRD8_RUMFL</name>
<dbReference type="InterPro" id="IPR029062">
    <property type="entry name" value="Class_I_gatase-like"/>
</dbReference>
<dbReference type="PIRSF" id="PIRSF001084">
    <property type="entry name" value="B-galactosidase"/>
    <property type="match status" value="1"/>
</dbReference>
<feature type="active site" description="Proton donor" evidence="9">
    <location>
        <position position="142"/>
    </location>
</feature>
<protein>
    <recommendedName>
        <fullName evidence="3 8">Beta-galactosidase</fullName>
        <shortName evidence="8">Beta-gal</shortName>
        <ecNumber evidence="3 8">3.2.1.23</ecNumber>
    </recommendedName>
</protein>
<evidence type="ECO:0000259" key="12">
    <source>
        <dbReference type="Pfam" id="PF02449"/>
    </source>
</evidence>
<dbReference type="AlphaFoldDB" id="A0A1H6HRD8"/>
<dbReference type="OrthoDB" id="9800974at2"/>
<dbReference type="PANTHER" id="PTHR36447">
    <property type="entry name" value="BETA-GALACTOSIDASE GANA"/>
    <property type="match status" value="1"/>
</dbReference>
<dbReference type="Proteomes" id="UP000183190">
    <property type="component" value="Unassembled WGS sequence"/>
</dbReference>
<comment type="similarity">
    <text evidence="2 8">Belongs to the glycosyl hydrolase 42 family.</text>
</comment>
<dbReference type="InterPro" id="IPR013780">
    <property type="entry name" value="Glyco_hydro_b"/>
</dbReference>
<dbReference type="GO" id="GO:0009341">
    <property type="term" value="C:beta-galactosidase complex"/>
    <property type="evidence" value="ECO:0007669"/>
    <property type="project" value="InterPro"/>
</dbReference>
<dbReference type="SUPFAM" id="SSF52317">
    <property type="entry name" value="Class I glutamine amidotransferase-like"/>
    <property type="match status" value="1"/>
</dbReference>
<dbReference type="InterPro" id="IPR003476">
    <property type="entry name" value="Glyco_hydro_42"/>
</dbReference>
<keyword evidence="7 8" id="KW-0326">Glycosidase</keyword>
<dbReference type="Gene3D" id="3.40.50.880">
    <property type="match status" value="1"/>
</dbReference>
<feature type="binding site" evidence="10">
    <location>
        <position position="141"/>
    </location>
    <ligand>
        <name>substrate</name>
    </ligand>
</feature>
<dbReference type="InterPro" id="IPR013738">
    <property type="entry name" value="Beta_galactosidase_Trimer"/>
</dbReference>
<keyword evidence="4 11" id="KW-0479">Metal-binding</keyword>
<feature type="binding site" evidence="11">
    <location>
        <position position="153"/>
    </location>
    <ligand>
        <name>Zn(2+)</name>
        <dbReference type="ChEBI" id="CHEBI:29105"/>
    </ligand>
</feature>
<dbReference type="RefSeq" id="WP_074714084.1">
    <property type="nucleotide sequence ID" value="NZ_FNWV01000001.1"/>
</dbReference>
<dbReference type="Pfam" id="PF02449">
    <property type="entry name" value="Glyco_hydro_42"/>
    <property type="match status" value="1"/>
</dbReference>
<sequence length="656" mass="75273">MRIGVDYYPEQWNRELWKIDADLMAKTGVKFVRIGEFAWSKLEPRDGEFCFEWLDEAISIFARHSIGVIMCTPTSCPPLWMYETYPDIARVGADGNRIQTGIRAHRCINAPMFLYYAKRITDLLAKRYANSRAIVAWQIDNEIEAYPCTCEVCRGLFRDWLLDKHDTLENINAAFGNTVWSGEYSDISQIQPPNAYPKAWQNPALCLEYSRFSSDMAIKFINEMAMMIKRVNPNAKVTTNVWFSQNTPDFYKLFDLLDFVSYDNYPPVLIPEEEGEIYSHSFQLDLMRGVKQSNFWVMEQLSGPTGSWMPMSPTPRPGQIKGYALQAMAHGADTVMHFRWRTANTGAEMYWHGLIDHSNVLGRRFKEFAELCRTAAKLSVIETTQIVSEIAILYSPDNDWAFGIQPQTEGYDYLEQLKLLHASFTRYGANVDIISPSSDLTRYKAVIAPAMYIYEKEATENIYRYVIKGGTIVMTNRSGVKDQNNNCIMEPLPTVYRELIGAEITEYDPIGPLEQTIEDFSGSQFTCTAWCDIIELTTARAYAEYKDTFYDGTPAVTMNRYCSGVAYYIGTLCDYKFYDSFAANIMKQTGIPRLMELPRGVEVTTRTNGTDDYIFFFNNTEKEVHITLPKAMYSIIDGGDREKLCLKPFDMDIVRK</sequence>
<evidence type="ECO:0000256" key="11">
    <source>
        <dbReference type="PIRSR" id="PIRSR001084-3"/>
    </source>
</evidence>
<evidence type="ECO:0000256" key="7">
    <source>
        <dbReference type="ARBA" id="ARBA00023295"/>
    </source>
</evidence>
<dbReference type="GO" id="GO:0046872">
    <property type="term" value="F:metal ion binding"/>
    <property type="evidence" value="ECO:0007669"/>
    <property type="project" value="UniProtKB-KW"/>
</dbReference>
<evidence type="ECO:0000256" key="5">
    <source>
        <dbReference type="ARBA" id="ARBA00022801"/>
    </source>
</evidence>
<evidence type="ECO:0000259" key="13">
    <source>
        <dbReference type="Pfam" id="PF08532"/>
    </source>
</evidence>
<dbReference type="Gene3D" id="3.20.20.80">
    <property type="entry name" value="Glycosidases"/>
    <property type="match status" value="1"/>
</dbReference>
<feature type="binding site" evidence="11">
    <location>
        <position position="148"/>
    </location>
    <ligand>
        <name>Zn(2+)</name>
        <dbReference type="ChEBI" id="CHEBI:29105"/>
    </ligand>
</feature>
<dbReference type="EMBL" id="FNWV01000001">
    <property type="protein sequence ID" value="SEH38520.1"/>
    <property type="molecule type" value="Genomic_DNA"/>
</dbReference>
<dbReference type="SUPFAM" id="SSF51445">
    <property type="entry name" value="(Trans)glycosidases"/>
    <property type="match status" value="1"/>
</dbReference>
<feature type="binding site" evidence="11">
    <location>
        <position position="150"/>
    </location>
    <ligand>
        <name>Zn(2+)</name>
        <dbReference type="ChEBI" id="CHEBI:29105"/>
    </ligand>
</feature>
<evidence type="ECO:0000313" key="16">
    <source>
        <dbReference type="Proteomes" id="UP000183190"/>
    </source>
</evidence>
<evidence type="ECO:0000256" key="2">
    <source>
        <dbReference type="ARBA" id="ARBA00005940"/>
    </source>
</evidence>
<dbReference type="Gene3D" id="2.60.40.1180">
    <property type="entry name" value="Golgi alpha-mannosidase II"/>
    <property type="match status" value="1"/>
</dbReference>
<keyword evidence="6 11" id="KW-0862">Zinc</keyword>
<dbReference type="GO" id="GO:0004565">
    <property type="term" value="F:beta-galactosidase activity"/>
    <property type="evidence" value="ECO:0007669"/>
    <property type="project" value="UniProtKB-EC"/>
</dbReference>